<sequence>MKSTEKARQTVLILGLVMIFISTFYINFFYKSEEEIFAEKERKEELDKISVKKIAEENEIKRLGLTKNEIEILNQHEIAVKNLSEEVKNAYYILKSQKYFIDTEIIRFTGLAKKTKGSEFEDKVIKTRDSLVKNEKAIGRKQVADLDKKQSTEESEGRLKYGGDFRNLLLDRNLDIKVKVFGKNNKKIKLTYVLFNDVWFRKFETLGYFDMIHEKGFTHIELSDGYGYGRGVQYSN</sequence>
<evidence type="ECO:0000256" key="1">
    <source>
        <dbReference type="SAM" id="Phobius"/>
    </source>
</evidence>
<accession>A0ABT2ITF8</accession>
<protein>
    <submittedName>
        <fullName evidence="2">Uncharacterized protein</fullName>
    </submittedName>
</protein>
<keyword evidence="1" id="KW-1133">Transmembrane helix</keyword>
<comment type="caution">
    <text evidence="2">The sequence shown here is derived from an EMBL/GenBank/DDBJ whole genome shotgun (WGS) entry which is preliminary data.</text>
</comment>
<organism evidence="2 3">
    <name type="scientific">Chryseobacterium herbae</name>
    <dbReference type="NCBI Taxonomy" id="2976476"/>
    <lineage>
        <taxon>Bacteria</taxon>
        <taxon>Pseudomonadati</taxon>
        <taxon>Bacteroidota</taxon>
        <taxon>Flavobacteriia</taxon>
        <taxon>Flavobacteriales</taxon>
        <taxon>Weeksellaceae</taxon>
        <taxon>Chryseobacterium group</taxon>
        <taxon>Chryseobacterium</taxon>
    </lineage>
</organism>
<reference evidence="2 3" key="1">
    <citation type="submission" date="2022-09" db="EMBL/GenBank/DDBJ databases">
        <title>Chryseobacterium oleae sp.nov., isolated from the inter-root soil of Pyrola calliantha H. Andr. in Tibet.</title>
        <authorList>
            <person name="Li Z."/>
        </authorList>
    </citation>
    <scope>NUCLEOTIDE SEQUENCE [LARGE SCALE GENOMIC DNA]</scope>
    <source>
        <strain evidence="3">pc1-10</strain>
    </source>
</reference>
<dbReference type="RefSeq" id="WP_259838497.1">
    <property type="nucleotide sequence ID" value="NZ_JAOAMU010000002.1"/>
</dbReference>
<keyword evidence="3" id="KW-1185">Reference proteome</keyword>
<name>A0ABT2ITF8_9FLAO</name>
<keyword evidence="1" id="KW-0472">Membrane</keyword>
<feature type="transmembrane region" description="Helical" evidence="1">
    <location>
        <begin position="12"/>
        <end position="30"/>
    </location>
</feature>
<proteinExistence type="predicted"/>
<dbReference type="Proteomes" id="UP001525566">
    <property type="component" value="Unassembled WGS sequence"/>
</dbReference>
<dbReference type="EMBL" id="JAOAMU010000002">
    <property type="protein sequence ID" value="MCT2562102.1"/>
    <property type="molecule type" value="Genomic_DNA"/>
</dbReference>
<gene>
    <name evidence="2" type="ORF">N0B48_09395</name>
</gene>
<keyword evidence="1" id="KW-0812">Transmembrane</keyword>
<evidence type="ECO:0000313" key="3">
    <source>
        <dbReference type="Proteomes" id="UP001525566"/>
    </source>
</evidence>
<evidence type="ECO:0000313" key="2">
    <source>
        <dbReference type="EMBL" id="MCT2562102.1"/>
    </source>
</evidence>